<gene>
    <name evidence="8" type="ORF">CORC01_10262</name>
</gene>
<dbReference type="InterPro" id="IPR042099">
    <property type="entry name" value="ANL_N_sf"/>
</dbReference>
<reference evidence="8 9" key="1">
    <citation type="submission" date="2016-09" db="EMBL/GenBank/DDBJ databases">
        <authorList>
            <person name="Capua I."/>
            <person name="De Benedictis P."/>
            <person name="Joannis T."/>
            <person name="Lombin L.H."/>
            <person name="Cattoli G."/>
        </authorList>
    </citation>
    <scope>NUCLEOTIDE SEQUENCE [LARGE SCALE GENOMIC DNA]</scope>
    <source>
        <strain evidence="8 9">IMI 309357</strain>
    </source>
</reference>
<evidence type="ECO:0000259" key="7">
    <source>
        <dbReference type="Pfam" id="PF16177"/>
    </source>
</evidence>
<comment type="similarity">
    <text evidence="1">Belongs to the ATP-dependent AMP-binding enzyme family.</text>
</comment>
<dbReference type="OrthoDB" id="10253869at2759"/>
<evidence type="ECO:0000313" key="8">
    <source>
        <dbReference type="EMBL" id="OHE94443.1"/>
    </source>
</evidence>
<dbReference type="InterPro" id="IPR000873">
    <property type="entry name" value="AMP-dep_synth/lig_dom"/>
</dbReference>
<evidence type="ECO:0000256" key="2">
    <source>
        <dbReference type="ARBA" id="ARBA00022598"/>
    </source>
</evidence>
<dbReference type="NCBIfam" id="TIGR01217">
    <property type="entry name" value="ac_ac_CoA_syn"/>
    <property type="match status" value="1"/>
</dbReference>
<organism evidence="8 9">
    <name type="scientific">Colletotrichum orchidophilum</name>
    <dbReference type="NCBI Taxonomy" id="1209926"/>
    <lineage>
        <taxon>Eukaryota</taxon>
        <taxon>Fungi</taxon>
        <taxon>Dikarya</taxon>
        <taxon>Ascomycota</taxon>
        <taxon>Pezizomycotina</taxon>
        <taxon>Sordariomycetes</taxon>
        <taxon>Hypocreomycetidae</taxon>
        <taxon>Glomerellales</taxon>
        <taxon>Glomerellaceae</taxon>
        <taxon>Colletotrichum</taxon>
    </lineage>
</organism>
<dbReference type="RefSeq" id="XP_022471606.1">
    <property type="nucleotide sequence ID" value="XM_022621890.1"/>
</dbReference>
<dbReference type="Pfam" id="PF16177">
    <property type="entry name" value="ACAS_N"/>
    <property type="match status" value="1"/>
</dbReference>
<dbReference type="NCBIfam" id="NF002937">
    <property type="entry name" value="PRK03584.1"/>
    <property type="match status" value="1"/>
</dbReference>
<feature type="domain" description="AMP-dependent synthetase/ligase" evidence="5">
    <location>
        <begin position="214"/>
        <end position="594"/>
    </location>
</feature>
<dbReference type="AlphaFoldDB" id="A0A1G4AZD2"/>
<name>A0A1G4AZD2_9PEZI</name>
<evidence type="ECO:0000259" key="5">
    <source>
        <dbReference type="Pfam" id="PF00501"/>
    </source>
</evidence>
<dbReference type="GO" id="GO:0005524">
    <property type="term" value="F:ATP binding"/>
    <property type="evidence" value="ECO:0007669"/>
    <property type="project" value="UniProtKB-KW"/>
</dbReference>
<evidence type="ECO:0000259" key="6">
    <source>
        <dbReference type="Pfam" id="PF13193"/>
    </source>
</evidence>
<keyword evidence="4" id="KW-0067">ATP-binding</keyword>
<dbReference type="PANTHER" id="PTHR42921:SF1">
    <property type="entry name" value="ACETOACETYL-COA SYNTHETASE"/>
    <property type="match status" value="1"/>
</dbReference>
<sequence>MRCSRSHPHPRTPVQQTAWCCVLNPFAESACGIHPRIATAQLLSLHSGRNLDSGAAAHNFEINFSPPLNLSFIVAVILNGLASSRAPTVPSSLIVSIISNSSNSLSMTITSVTRNELWRHPDPTSTPMWAFLLQVNSKYGLELADYPGLYKWSVENVAEFWEEVWHSVGITASKPFDKVLPFNAPMYPRPDFFSGTRLNFAENLLFPANIAVDPTSVAAITTTELGPSVSTTWAELRDAVRRCAAGLRAHGVKPNDIVAGFVSNHVQAIIAALAAASVGAIWTGISPDNGVSAVLDRLAQIGPKVLFADNGTVYNGKEWSSTDKTEDIVKALMSEGLELVIVINNVACDLAIDGLRATGVAVDEYESFLQGSPDEPLKFEQLPPSHPLYILYSSGTTGLPKAIVHTALGTLIQHKKEHALHGSLTAKSRMLYYTTTSWMMWHWSVSALAVGATLVLYSGSPFKPHGHLSLPRLLSDLRVTHFGTSAAYLTALEANAVYPVNEPGIDLSALEAIYSTASPLPPSTFSFVYKAFPSKVNLASITGGTDIISLFGAPCPLLPVRVGEIQCAGLGMAIRAVDSLSGDLLPDPTHPGDLICVAPFPCQPLTFFGPGGDAKYKAAYFERFADVCGVKGAVWHHGDFVKIPNPATGSLVMLGRSDGVLKPAGVRFGSAEIYNILTRFFAAEVEDAVCVGRRRATDADETVCLFVVPVAGHAFDDELRAKIKSIIRRELSPRHVPGVIEEAGGGIPKTGNGKKIEVAVKQILSGMDVKTNASVANPEALQWFRAWAETH</sequence>
<dbReference type="InterPro" id="IPR032387">
    <property type="entry name" value="ACAS_N"/>
</dbReference>
<dbReference type="InterPro" id="IPR025110">
    <property type="entry name" value="AMP-bd_C"/>
</dbReference>
<dbReference type="InterPro" id="IPR020845">
    <property type="entry name" value="AMP-binding_CS"/>
</dbReference>
<accession>A0A1G4AZD2</accession>
<keyword evidence="3" id="KW-0547">Nucleotide-binding</keyword>
<evidence type="ECO:0000256" key="1">
    <source>
        <dbReference type="ARBA" id="ARBA00006432"/>
    </source>
</evidence>
<keyword evidence="2 8" id="KW-0436">Ligase</keyword>
<dbReference type="STRING" id="1209926.A0A1G4AZD2"/>
<dbReference type="GO" id="GO:0030729">
    <property type="term" value="F:acetoacetate-CoA ligase activity"/>
    <property type="evidence" value="ECO:0007669"/>
    <property type="project" value="InterPro"/>
</dbReference>
<evidence type="ECO:0000256" key="4">
    <source>
        <dbReference type="ARBA" id="ARBA00022840"/>
    </source>
</evidence>
<proteinExistence type="inferred from homology"/>
<dbReference type="InterPro" id="IPR005914">
    <property type="entry name" value="Acac_CoA_synth"/>
</dbReference>
<evidence type="ECO:0000256" key="3">
    <source>
        <dbReference type="ARBA" id="ARBA00022741"/>
    </source>
</evidence>
<comment type="caution">
    <text evidence="8">The sequence shown here is derived from an EMBL/GenBank/DDBJ whole genome shotgun (WGS) entry which is preliminary data.</text>
</comment>
<dbReference type="PROSITE" id="PS00455">
    <property type="entry name" value="AMP_BINDING"/>
    <property type="match status" value="1"/>
</dbReference>
<dbReference type="PANTHER" id="PTHR42921">
    <property type="entry name" value="ACETOACETYL-COA SYNTHETASE"/>
    <property type="match status" value="1"/>
</dbReference>
<keyword evidence="9" id="KW-1185">Reference proteome</keyword>
<dbReference type="GeneID" id="34563400"/>
<protein>
    <submittedName>
        <fullName evidence="8">Acetoacetate-CoA ligase</fullName>
    </submittedName>
</protein>
<dbReference type="Gene3D" id="3.40.50.12780">
    <property type="entry name" value="N-terminal domain of ligase-like"/>
    <property type="match status" value="1"/>
</dbReference>
<dbReference type="Pfam" id="PF13193">
    <property type="entry name" value="AMP-binding_C"/>
    <property type="match status" value="1"/>
</dbReference>
<feature type="domain" description="AMP-binding enzyme C-terminal" evidence="6">
    <location>
        <begin position="684"/>
        <end position="754"/>
    </location>
</feature>
<dbReference type="Proteomes" id="UP000176998">
    <property type="component" value="Unassembled WGS sequence"/>
</dbReference>
<dbReference type="Gene3D" id="3.30.300.30">
    <property type="match status" value="1"/>
</dbReference>
<evidence type="ECO:0000313" key="9">
    <source>
        <dbReference type="Proteomes" id="UP000176998"/>
    </source>
</evidence>
<dbReference type="InterPro" id="IPR045851">
    <property type="entry name" value="AMP-bd_C_sf"/>
</dbReference>
<dbReference type="SUPFAM" id="SSF56801">
    <property type="entry name" value="Acetyl-CoA synthetase-like"/>
    <property type="match status" value="1"/>
</dbReference>
<dbReference type="EMBL" id="MJBS01000100">
    <property type="protein sequence ID" value="OHE94443.1"/>
    <property type="molecule type" value="Genomic_DNA"/>
</dbReference>
<dbReference type="GO" id="GO:0006629">
    <property type="term" value="P:lipid metabolic process"/>
    <property type="evidence" value="ECO:0007669"/>
    <property type="project" value="InterPro"/>
</dbReference>
<feature type="domain" description="Acetyl-coenzyme A synthetase N-terminal" evidence="7">
    <location>
        <begin position="146"/>
        <end position="203"/>
    </location>
</feature>
<dbReference type="Pfam" id="PF00501">
    <property type="entry name" value="AMP-binding"/>
    <property type="match status" value="1"/>
</dbReference>